<dbReference type="STRING" id="38300.SPRI_1735"/>
<reference evidence="1 2" key="1">
    <citation type="submission" date="2015-08" db="EMBL/GenBank/DDBJ databases">
        <title>Genome sequence of the pristinamycin over-producing bacterium Streptomyces pristinaespiralis HCCB10218.</title>
        <authorList>
            <person name="Tian J."/>
            <person name="Yang J."/>
            <person name="Li L."/>
            <person name="Ruan L."/>
            <person name="Wei W."/>
            <person name="Zheng G."/>
            <person name="Wei Z."/>
            <person name="Yang S."/>
            <person name="Ge M."/>
            <person name="Jiang W."/>
            <person name="Lu Y."/>
        </authorList>
    </citation>
    <scope>NUCLEOTIDE SEQUENCE [LARGE SCALE GENOMIC DNA]</scope>
    <source>
        <strain evidence="1 2">HCCB 10218</strain>
    </source>
</reference>
<dbReference type="SUPFAM" id="SSF53597">
    <property type="entry name" value="Dihydrofolate reductase-like"/>
    <property type="match status" value="1"/>
</dbReference>
<dbReference type="GeneID" id="97237213"/>
<dbReference type="InterPro" id="IPR024072">
    <property type="entry name" value="DHFR-like_dom_sf"/>
</dbReference>
<dbReference type="KEGG" id="spri:SPRI_1735"/>
<dbReference type="Proteomes" id="UP000060513">
    <property type="component" value="Chromosome"/>
</dbReference>
<name>A0A0M4D2T6_STRPR</name>
<dbReference type="OrthoDB" id="3471694at2"/>
<evidence type="ECO:0000313" key="1">
    <source>
        <dbReference type="EMBL" id="ALC20041.1"/>
    </source>
</evidence>
<proteinExistence type="predicted"/>
<dbReference type="GO" id="GO:0008703">
    <property type="term" value="F:5-amino-6-(5-phosphoribosylamino)uracil reductase activity"/>
    <property type="evidence" value="ECO:0007669"/>
    <property type="project" value="InterPro"/>
</dbReference>
<dbReference type="EMBL" id="CP011340">
    <property type="protein sequence ID" value="ALC20041.1"/>
    <property type="molecule type" value="Genomic_DNA"/>
</dbReference>
<dbReference type="PATRIC" id="fig|38300.4.peg.1842"/>
<protein>
    <submittedName>
        <fullName evidence="1">Deaminase/reductase</fullName>
    </submittedName>
</protein>
<dbReference type="Gene3D" id="3.40.430.10">
    <property type="entry name" value="Dihydrofolate Reductase, subunit A"/>
    <property type="match status" value="1"/>
</dbReference>
<sequence length="190" mass="20926">MAKIVVSENVSLDGVVQDPTGEEGFRHGGWFGRLGDRDRAEWAEVEAAEAMGTDALLLGRRSYEWFAARWPSRSGAWADRLNSLPKYVVSSTLEDPAWNNTTVLEGEVVSGVSKLKQELDGDIVVYASSRLVRTLMDHDLVDEVRLMVHPVVLGAGDRLFGGTGDMKRLRLLGTRTVGDGLAHLTYEVVR</sequence>
<evidence type="ECO:0000313" key="2">
    <source>
        <dbReference type="Proteomes" id="UP000060513"/>
    </source>
</evidence>
<organism evidence="1">
    <name type="scientific">Streptomyces pristinaespiralis</name>
    <dbReference type="NCBI Taxonomy" id="38300"/>
    <lineage>
        <taxon>Bacteria</taxon>
        <taxon>Bacillati</taxon>
        <taxon>Actinomycetota</taxon>
        <taxon>Actinomycetes</taxon>
        <taxon>Kitasatosporales</taxon>
        <taxon>Streptomycetaceae</taxon>
        <taxon>Streptomyces</taxon>
    </lineage>
</organism>
<dbReference type="PANTHER" id="PTHR38011">
    <property type="entry name" value="DIHYDROFOLATE REDUCTASE FAMILY PROTEIN (AFU_ORTHOLOGUE AFUA_8G06820)"/>
    <property type="match status" value="1"/>
</dbReference>
<dbReference type="GO" id="GO:0009231">
    <property type="term" value="P:riboflavin biosynthetic process"/>
    <property type="evidence" value="ECO:0007669"/>
    <property type="project" value="InterPro"/>
</dbReference>
<dbReference type="Pfam" id="PF01872">
    <property type="entry name" value="RibD_C"/>
    <property type="match status" value="1"/>
</dbReference>
<dbReference type="OMA" id="WNNTTVL"/>
<dbReference type="InterPro" id="IPR050765">
    <property type="entry name" value="Riboflavin_Biosynth_HTPR"/>
</dbReference>
<dbReference type="AlphaFoldDB" id="A0A0M4D2T6"/>
<dbReference type="RefSeq" id="WP_005310406.1">
    <property type="nucleotide sequence ID" value="NZ_CP011340.1"/>
</dbReference>
<dbReference type="PANTHER" id="PTHR38011:SF11">
    <property type="entry name" value="2,5-DIAMINO-6-RIBOSYLAMINO-4(3H)-PYRIMIDINONE 5'-PHOSPHATE REDUCTASE"/>
    <property type="match status" value="1"/>
</dbReference>
<accession>A0A0M4D2T6</accession>
<gene>
    <name evidence="1" type="ORF">SPRI_1735</name>
</gene>
<dbReference type="InterPro" id="IPR002734">
    <property type="entry name" value="RibDG_C"/>
</dbReference>